<evidence type="ECO:0000256" key="6">
    <source>
        <dbReference type="ARBA" id="ARBA00023180"/>
    </source>
</evidence>
<keyword evidence="5 8" id="KW-0735">Signal-anchor</keyword>
<evidence type="ECO:0000256" key="8">
    <source>
        <dbReference type="RuleBase" id="RU366043"/>
    </source>
</evidence>
<dbReference type="SUPFAM" id="SSF53335">
    <property type="entry name" value="S-adenosyl-L-methionine-dependent methyltransferases"/>
    <property type="match status" value="1"/>
</dbReference>
<evidence type="ECO:0000256" key="5">
    <source>
        <dbReference type="ARBA" id="ARBA00022968"/>
    </source>
</evidence>
<evidence type="ECO:0000256" key="3">
    <source>
        <dbReference type="ARBA" id="ARBA00022603"/>
    </source>
</evidence>
<gene>
    <name evidence="9" type="ORF">CITCOLO1_LOCUS4860</name>
</gene>
<dbReference type="InterPro" id="IPR004159">
    <property type="entry name" value="Put_SAM_MeTrfase"/>
</dbReference>
<dbReference type="CDD" id="cd02440">
    <property type="entry name" value="AdoMet_MTases"/>
    <property type="match status" value="1"/>
</dbReference>
<dbReference type="EC" id="2.1.1.-" evidence="8"/>
<evidence type="ECO:0000256" key="4">
    <source>
        <dbReference type="ARBA" id="ARBA00022679"/>
    </source>
</evidence>
<dbReference type="PANTHER" id="PTHR10108">
    <property type="entry name" value="SAM-DEPENDENT METHYLTRANSFERASE"/>
    <property type="match status" value="1"/>
</dbReference>
<accession>A0ABP0XYB4</accession>
<name>A0ABP0XYB4_9ROSI</name>
<keyword evidence="6 8" id="KW-0325">Glycoprotein</keyword>
<evidence type="ECO:0000313" key="9">
    <source>
        <dbReference type="EMBL" id="CAK9313149.1"/>
    </source>
</evidence>
<keyword evidence="10" id="KW-1185">Reference proteome</keyword>
<evidence type="ECO:0000256" key="7">
    <source>
        <dbReference type="ARBA" id="ARBA00037847"/>
    </source>
</evidence>
<evidence type="ECO:0000313" key="10">
    <source>
        <dbReference type="Proteomes" id="UP001642487"/>
    </source>
</evidence>
<keyword evidence="3 8" id="KW-0489">Methyltransferase</keyword>
<dbReference type="Pfam" id="PF03141">
    <property type="entry name" value="Methyltransf_29"/>
    <property type="match status" value="1"/>
</dbReference>
<keyword evidence="5 8" id="KW-0812">Transmembrane</keyword>
<dbReference type="InterPro" id="IPR029063">
    <property type="entry name" value="SAM-dependent_MTases_sf"/>
</dbReference>
<keyword evidence="4 8" id="KW-0808">Transferase</keyword>
<dbReference type="Gene3D" id="3.40.50.150">
    <property type="entry name" value="Vaccinia Virus protein VP39"/>
    <property type="match status" value="1"/>
</dbReference>
<dbReference type="EMBL" id="OZ021745">
    <property type="protein sequence ID" value="CAK9313149.1"/>
    <property type="molecule type" value="Genomic_DNA"/>
</dbReference>
<dbReference type="PANTHER" id="PTHR10108:SF1083">
    <property type="entry name" value="METHYLTRANSFERASE PMT4-RELATED"/>
    <property type="match status" value="1"/>
</dbReference>
<evidence type="ECO:0000256" key="2">
    <source>
        <dbReference type="ARBA" id="ARBA00008361"/>
    </source>
</evidence>
<sequence>MMSFEISSNIRAFRFSLEHLIRHLNSRIFRADIDRRNKKFFDKLDLSMFGCCFTIDTELVLLFIVTLVSTTTVFGGSSSNIIFDSVASEPESNDYGNCITESSEYSNCTTLKSQDSVEYLELNPFTGQGEFGLCRSKKENYVPCYGVPPGYLLNEFDNDDDFDRHCEVFRSENRCLVPPPKGYKIPARWPAGRDLIWSENVKMEENKFISARSLKRRSGFSPEKNQFAFELDGIRDYSHQIAEKIGLRNDSEFLQVGVCNVLDIGCGYTSYGAHLTSLKVMSICIGEYEESSSQVQLALERGLPAMIGNFSTRLPPYPSLSNDMIHCSQCASRRNMIGKKFLIEVDRLLKPGGYFVMPSPSSRVVARWKGRYISKMIEELQYCWKLRGWLTEPFVWQKSADANCYLSRKRESIPLCGMEDDVQKYYKPLRSCLIGPTNKRWIAVQNLSSKLDSTYLENLHGVRPEDFQDERTEWSSVLKNYWSLLAPLIFSDHPKRLTEEDPLPPFNMIRNVMDMNAHYGGFNAALLEEKKLVWVMNIVPVGSSTPFLSSSINDLLAFSMTGVSLFPLTQEPTICCTQKAPFTNQIKEGWVILYDTVEAIEMARMIAIQMHWEARAIDLQNGIKQQLLVCQKPFLKR</sequence>
<dbReference type="Proteomes" id="UP001642487">
    <property type="component" value="Chromosome 11"/>
</dbReference>
<comment type="subcellular location">
    <subcellularLocation>
        <location evidence="7">Endomembrane system</location>
        <topology evidence="7">Single-pass membrane protein</topology>
    </subcellularLocation>
    <subcellularLocation>
        <location evidence="1 8">Membrane</location>
        <topology evidence="1 8">Single-pass type II membrane protein</topology>
    </subcellularLocation>
</comment>
<organism evidence="9 10">
    <name type="scientific">Citrullus colocynthis</name>
    <name type="common">colocynth</name>
    <dbReference type="NCBI Taxonomy" id="252529"/>
    <lineage>
        <taxon>Eukaryota</taxon>
        <taxon>Viridiplantae</taxon>
        <taxon>Streptophyta</taxon>
        <taxon>Embryophyta</taxon>
        <taxon>Tracheophyta</taxon>
        <taxon>Spermatophyta</taxon>
        <taxon>Magnoliopsida</taxon>
        <taxon>eudicotyledons</taxon>
        <taxon>Gunneridae</taxon>
        <taxon>Pentapetalae</taxon>
        <taxon>rosids</taxon>
        <taxon>fabids</taxon>
        <taxon>Cucurbitales</taxon>
        <taxon>Cucurbitaceae</taxon>
        <taxon>Benincaseae</taxon>
        <taxon>Citrullus</taxon>
    </lineage>
</organism>
<evidence type="ECO:0000256" key="1">
    <source>
        <dbReference type="ARBA" id="ARBA00004606"/>
    </source>
</evidence>
<proteinExistence type="inferred from homology"/>
<reference evidence="9 10" key="1">
    <citation type="submission" date="2024-03" db="EMBL/GenBank/DDBJ databases">
        <authorList>
            <person name="Gkanogiannis A."/>
            <person name="Becerra Lopez-Lavalle L."/>
        </authorList>
    </citation>
    <scope>NUCLEOTIDE SEQUENCE [LARGE SCALE GENOMIC DNA]</scope>
</reference>
<comment type="similarity">
    <text evidence="2 8">Belongs to the methyltransferase superfamily.</text>
</comment>
<protein>
    <recommendedName>
        <fullName evidence="8">Methyltransferase</fullName>
        <ecNumber evidence="8">2.1.1.-</ecNumber>
    </recommendedName>
</protein>